<comment type="caution">
    <text evidence="5">The sequence shown here is derived from an EMBL/GenBank/DDBJ whole genome shotgun (WGS) entry which is preliminary data.</text>
</comment>
<dbReference type="PROSITE" id="PS51409">
    <property type="entry name" value="ARGINASE_2"/>
    <property type="match status" value="1"/>
</dbReference>
<comment type="similarity">
    <text evidence="4">Belongs to the arginase family.</text>
</comment>
<dbReference type="PANTHER" id="PTHR43782">
    <property type="entry name" value="ARGINASE"/>
    <property type="match status" value="1"/>
</dbReference>
<sequence>MKVALIVVPYDSGRFMARWGLGPIAIRRAGLAEALTAAGHNVTEATVLLGDPDPREVTTGFAVAAEIARLCQAALAGGRFPLVIAGNCLSAVGVCAGIGADAAVWFDAHGDLNTPETSGSGLLDGMALATVLGACWPKLAGAVPGFAPIHAGRVVLAGARDLDPPEAALIAARGIAHVPAGEAATAARAATQGAARAYVHLDLDVLDPAMLSVNRYAVPGGASLEALGAAVHDVAHAAPVTGAAITAYDPAVDPDGRTATAAVSLATALVAAVADRWTWDAVSAAVKL</sequence>
<dbReference type="EMBL" id="JAUSVX010000001">
    <property type="protein sequence ID" value="MDQ0467389.1"/>
    <property type="molecule type" value="Genomic_DNA"/>
</dbReference>
<dbReference type="Pfam" id="PF00491">
    <property type="entry name" value="Arginase"/>
    <property type="match status" value="1"/>
</dbReference>
<proteinExistence type="inferred from homology"/>
<accession>A0ABU0IZF3</accession>
<evidence type="ECO:0000256" key="1">
    <source>
        <dbReference type="ARBA" id="ARBA00022723"/>
    </source>
</evidence>
<dbReference type="CDD" id="cd09999">
    <property type="entry name" value="Arginase-like_1"/>
    <property type="match status" value="1"/>
</dbReference>
<gene>
    <name evidence="5" type="ORF">QO011_000384</name>
</gene>
<name>A0ABU0IZF3_9HYPH</name>
<dbReference type="InterPro" id="IPR006035">
    <property type="entry name" value="Ureohydrolase"/>
</dbReference>
<evidence type="ECO:0000256" key="2">
    <source>
        <dbReference type="ARBA" id="ARBA00022801"/>
    </source>
</evidence>
<dbReference type="GO" id="GO:0004053">
    <property type="term" value="F:arginase activity"/>
    <property type="evidence" value="ECO:0007669"/>
    <property type="project" value="UniProtKB-EC"/>
</dbReference>
<dbReference type="Proteomes" id="UP001242480">
    <property type="component" value="Unassembled WGS sequence"/>
</dbReference>
<dbReference type="PANTHER" id="PTHR43782:SF3">
    <property type="entry name" value="ARGINASE"/>
    <property type="match status" value="1"/>
</dbReference>
<dbReference type="InterPro" id="IPR023696">
    <property type="entry name" value="Ureohydrolase_dom_sf"/>
</dbReference>
<keyword evidence="2 5" id="KW-0378">Hydrolase</keyword>
<evidence type="ECO:0000256" key="3">
    <source>
        <dbReference type="ARBA" id="ARBA00023211"/>
    </source>
</evidence>
<keyword evidence="3" id="KW-0464">Manganese</keyword>
<evidence type="ECO:0000313" key="6">
    <source>
        <dbReference type="Proteomes" id="UP001242480"/>
    </source>
</evidence>
<evidence type="ECO:0000313" key="5">
    <source>
        <dbReference type="EMBL" id="MDQ0467389.1"/>
    </source>
</evidence>
<keyword evidence="6" id="KW-1185">Reference proteome</keyword>
<dbReference type="EC" id="3.5.3.1" evidence="5"/>
<dbReference type="RefSeq" id="WP_307266915.1">
    <property type="nucleotide sequence ID" value="NZ_JAUSVX010000001.1"/>
</dbReference>
<keyword evidence="1" id="KW-0479">Metal-binding</keyword>
<organism evidence="5 6">
    <name type="scientific">Labrys wisconsinensis</name>
    <dbReference type="NCBI Taxonomy" id="425677"/>
    <lineage>
        <taxon>Bacteria</taxon>
        <taxon>Pseudomonadati</taxon>
        <taxon>Pseudomonadota</taxon>
        <taxon>Alphaproteobacteria</taxon>
        <taxon>Hyphomicrobiales</taxon>
        <taxon>Xanthobacteraceae</taxon>
        <taxon>Labrys</taxon>
    </lineage>
</organism>
<dbReference type="SUPFAM" id="SSF52768">
    <property type="entry name" value="Arginase/deacetylase"/>
    <property type="match status" value="1"/>
</dbReference>
<evidence type="ECO:0000256" key="4">
    <source>
        <dbReference type="PROSITE-ProRule" id="PRU00742"/>
    </source>
</evidence>
<dbReference type="Gene3D" id="3.40.800.10">
    <property type="entry name" value="Ureohydrolase domain"/>
    <property type="match status" value="1"/>
</dbReference>
<protein>
    <submittedName>
        <fullName evidence="5">Arginase</fullName>
        <ecNumber evidence="5">3.5.3.1</ecNumber>
    </submittedName>
</protein>
<dbReference type="PIRSF" id="PIRSF036979">
    <property type="entry name" value="Arginase"/>
    <property type="match status" value="1"/>
</dbReference>
<reference evidence="5 6" key="1">
    <citation type="submission" date="2023-07" db="EMBL/GenBank/DDBJ databases">
        <title>Genomic Encyclopedia of Type Strains, Phase IV (KMG-IV): sequencing the most valuable type-strain genomes for metagenomic binning, comparative biology and taxonomic classification.</title>
        <authorList>
            <person name="Goeker M."/>
        </authorList>
    </citation>
    <scope>NUCLEOTIDE SEQUENCE [LARGE SCALE GENOMIC DNA]</scope>
    <source>
        <strain evidence="5 6">DSM 19619</strain>
    </source>
</reference>